<dbReference type="Proteomes" id="UP000214646">
    <property type="component" value="Unassembled WGS sequence"/>
</dbReference>
<feature type="domain" description="ASPIC/UnbV" evidence="2">
    <location>
        <begin position="498"/>
        <end position="564"/>
    </location>
</feature>
<dbReference type="Pfam" id="PF13517">
    <property type="entry name" value="FG-GAP_3"/>
    <property type="match status" value="2"/>
</dbReference>
<dbReference type="AlphaFoldDB" id="A0A225DH15"/>
<dbReference type="InterPro" id="IPR027039">
    <property type="entry name" value="Crtac1"/>
</dbReference>
<dbReference type="EMBL" id="NIDE01000008">
    <property type="protein sequence ID" value="OWK40273.1"/>
    <property type="molecule type" value="Genomic_DNA"/>
</dbReference>
<dbReference type="InterPro" id="IPR028994">
    <property type="entry name" value="Integrin_alpha_N"/>
</dbReference>
<reference evidence="4" key="1">
    <citation type="submission" date="2017-06" db="EMBL/GenBank/DDBJ databases">
        <title>Genome analysis of Fimbriiglobus ruber SP5, the first member of the order Planctomycetales with confirmed chitinolytic capability.</title>
        <authorList>
            <person name="Ravin N.V."/>
            <person name="Rakitin A.L."/>
            <person name="Ivanova A.A."/>
            <person name="Beletsky A.V."/>
            <person name="Kulichevskaya I.S."/>
            <person name="Mardanov A.V."/>
            <person name="Dedysh S.N."/>
        </authorList>
    </citation>
    <scope>NUCLEOTIDE SEQUENCE [LARGE SCALE GENOMIC DNA]</scope>
    <source>
        <strain evidence="4">SP5</strain>
    </source>
</reference>
<keyword evidence="4" id="KW-1185">Reference proteome</keyword>
<dbReference type="SUPFAM" id="SSF69318">
    <property type="entry name" value="Integrin alpha N-terminal domain"/>
    <property type="match status" value="1"/>
</dbReference>
<dbReference type="PANTHER" id="PTHR16026">
    <property type="entry name" value="CARTILAGE ACIDIC PROTEIN 1"/>
    <property type="match status" value="1"/>
</dbReference>
<sequence>MKRSLVLVCGVGLFAFGMTWLVSSGFRYRPAPSEQEDESGSAWFHDVTDDLGIGFTHDPGPTDQYFLPQMTGSGVAVFDYDRDGRLDLFFAQMGGKPCRLYRQLPDGRFQDASPGSGLDLVGTNTGVAVGDVNNDGWPDVAVSQFGGLRLFLNEKGTFRDVTPTSGLGNPNWGMSMAFFDYDRDGWLDLVVVNYLDFDPSRTCTADGKREYCGAEAFPGTVTRLFHNLGPQPNGGVTFEDVTVKAGLARGPGPGMGLACADFDGDGWPDIFVANDGQPNRMWVNRRDGTFADAAAARGTAFNFMGSAQAGRGVACGDVNGDGLMDLFVTHSNGETHALWKQKPRGLFHDAAPAAGLTHPRRQGTGFGAVVADFDNDGAPDIAVVNGHIARAAPTPDPALGPHWGWYADRNQVFANDGRGRFKDVSDRNPDFCDRPNVGRGLARGDLSNRGAVDLVVTTAGGRARVYRNVAPGQGHWLTVRALLPDPAHPAESARARDAHGAEVTVVAGEFRWVRLTNPADSYLSSSDPKAHFGVGASEQVDAIEVLWPDGTRETFPGGAADRFVTLRKGAGTTRQ</sequence>
<keyword evidence="1" id="KW-0732">Signal</keyword>
<dbReference type="OrthoDB" id="5287961at2"/>
<name>A0A225DH15_9BACT</name>
<organism evidence="3 4">
    <name type="scientific">Fimbriiglobus ruber</name>
    <dbReference type="NCBI Taxonomy" id="1908690"/>
    <lineage>
        <taxon>Bacteria</taxon>
        <taxon>Pseudomonadati</taxon>
        <taxon>Planctomycetota</taxon>
        <taxon>Planctomycetia</taxon>
        <taxon>Gemmatales</taxon>
        <taxon>Gemmataceae</taxon>
        <taxon>Fimbriiglobus</taxon>
    </lineage>
</organism>
<evidence type="ECO:0000259" key="2">
    <source>
        <dbReference type="Pfam" id="PF07593"/>
    </source>
</evidence>
<protein>
    <recommendedName>
        <fullName evidence="2">ASPIC/UnbV domain-containing protein</fullName>
    </recommendedName>
</protein>
<dbReference type="PANTHER" id="PTHR16026:SF0">
    <property type="entry name" value="CARTILAGE ACIDIC PROTEIN 1"/>
    <property type="match status" value="1"/>
</dbReference>
<dbReference type="RefSeq" id="WP_088256221.1">
    <property type="nucleotide sequence ID" value="NZ_NIDE01000008.1"/>
</dbReference>
<accession>A0A225DH15</accession>
<comment type="caution">
    <text evidence="3">The sequence shown here is derived from an EMBL/GenBank/DDBJ whole genome shotgun (WGS) entry which is preliminary data.</text>
</comment>
<gene>
    <name evidence="3" type="ORF">FRUB_05192</name>
</gene>
<dbReference type="Pfam" id="PF07593">
    <property type="entry name" value="UnbV_ASPIC"/>
    <property type="match status" value="1"/>
</dbReference>
<proteinExistence type="predicted"/>
<dbReference type="InterPro" id="IPR013517">
    <property type="entry name" value="FG-GAP"/>
</dbReference>
<dbReference type="Gene3D" id="2.130.10.130">
    <property type="entry name" value="Integrin alpha, N-terminal"/>
    <property type="match status" value="2"/>
</dbReference>
<evidence type="ECO:0000313" key="4">
    <source>
        <dbReference type="Proteomes" id="UP000214646"/>
    </source>
</evidence>
<evidence type="ECO:0000313" key="3">
    <source>
        <dbReference type="EMBL" id="OWK40273.1"/>
    </source>
</evidence>
<evidence type="ECO:0000256" key="1">
    <source>
        <dbReference type="ARBA" id="ARBA00022729"/>
    </source>
</evidence>
<dbReference type="InterPro" id="IPR011519">
    <property type="entry name" value="UnbV_ASPIC"/>
</dbReference>